<keyword evidence="2 3" id="KW-0791">Threonine biosynthesis</keyword>
<dbReference type="InterPro" id="IPR002575">
    <property type="entry name" value="Aminoglycoside_PTrfase"/>
</dbReference>
<sequence length="305" mass="33694">MSVYTPVSQRRIAEVLTHYNLELVSATAASHGIENSTFLIEARQYDGATREVVLTVFEQFDEDELAPYIKVVSDLALARLPVAPALADGKGRTVHEVEGKPAVLMPRLRGEHCLTPQVEHCRQIGHVLSQLHQAPIDDLGRLPNERERLARFMEQSTRLPDAAAHQAAQILKRWKKTPPTGVLVHADLFRDNVLFDGDHLSGVLDFYNACAERPEYDLAVALNDWCVAADGRPVPRREAALLVGYREGGGHYDEEVLALALAVAALRFWLSRLAGPVSADAEGQGSKDPAEFARIFGYRFNALSL</sequence>
<feature type="domain" description="Aminoglycoside phosphotransferase" evidence="4">
    <location>
        <begin position="26"/>
        <end position="247"/>
    </location>
</feature>
<dbReference type="Proteomes" id="UP001107961">
    <property type="component" value="Unassembled WGS sequence"/>
</dbReference>
<dbReference type="GeneID" id="94688817"/>
<evidence type="ECO:0000259" key="4">
    <source>
        <dbReference type="Pfam" id="PF01636"/>
    </source>
</evidence>
<dbReference type="GO" id="GO:0005524">
    <property type="term" value="F:ATP binding"/>
    <property type="evidence" value="ECO:0007669"/>
    <property type="project" value="UniProtKB-KW"/>
</dbReference>
<dbReference type="HAMAP" id="MF_00301">
    <property type="entry name" value="Homoser_kinase_2"/>
    <property type="match status" value="1"/>
</dbReference>
<keyword evidence="3" id="KW-0547">Nucleotide-binding</keyword>
<dbReference type="GO" id="GO:0009088">
    <property type="term" value="P:threonine biosynthetic process"/>
    <property type="evidence" value="ECO:0007669"/>
    <property type="project" value="UniProtKB-UniRule"/>
</dbReference>
<accession>A0A9Q3W493</accession>
<dbReference type="CDD" id="cd05153">
    <property type="entry name" value="HomoserineK_II"/>
    <property type="match status" value="1"/>
</dbReference>
<dbReference type="Gene3D" id="3.90.1200.10">
    <property type="match status" value="1"/>
</dbReference>
<dbReference type="EC" id="2.7.1.39" evidence="3"/>
<keyword evidence="3 5" id="KW-0418">Kinase</keyword>
<dbReference type="InterPro" id="IPR005280">
    <property type="entry name" value="Homoserine_kinase_II"/>
</dbReference>
<evidence type="ECO:0000313" key="5">
    <source>
        <dbReference type="EMBL" id="MCE7507537.1"/>
    </source>
</evidence>
<keyword evidence="3" id="KW-0808">Transferase</keyword>
<keyword evidence="6" id="KW-1185">Reference proteome</keyword>
<dbReference type="InterPro" id="IPR011009">
    <property type="entry name" value="Kinase-like_dom_sf"/>
</dbReference>
<proteinExistence type="inferred from homology"/>
<name>A0A9Q3W493_9GAMM</name>
<keyword evidence="3" id="KW-0067">ATP-binding</keyword>
<comment type="catalytic activity">
    <reaction evidence="3">
        <text>L-homoserine + ATP = O-phospho-L-homoserine + ADP + H(+)</text>
        <dbReference type="Rhea" id="RHEA:13985"/>
        <dbReference type="ChEBI" id="CHEBI:15378"/>
        <dbReference type="ChEBI" id="CHEBI:30616"/>
        <dbReference type="ChEBI" id="CHEBI:57476"/>
        <dbReference type="ChEBI" id="CHEBI:57590"/>
        <dbReference type="ChEBI" id="CHEBI:456216"/>
        <dbReference type="EC" id="2.7.1.39"/>
    </reaction>
</comment>
<comment type="pathway">
    <text evidence="3">Amino-acid biosynthesis; L-threonine biosynthesis; L-threonine from L-aspartate: step 4/5.</text>
</comment>
<dbReference type="Gene3D" id="3.30.200.20">
    <property type="entry name" value="Phosphorylase Kinase, domain 1"/>
    <property type="match status" value="1"/>
</dbReference>
<dbReference type="InterPro" id="IPR051678">
    <property type="entry name" value="AGP_Transferase"/>
</dbReference>
<dbReference type="KEGG" id="axe:P40_21095"/>
<keyword evidence="1 3" id="KW-0028">Amino-acid biosynthesis</keyword>
<evidence type="ECO:0000256" key="2">
    <source>
        <dbReference type="ARBA" id="ARBA00022697"/>
    </source>
</evidence>
<dbReference type="Pfam" id="PF01636">
    <property type="entry name" value="APH"/>
    <property type="match status" value="1"/>
</dbReference>
<organism evidence="5 6">
    <name type="scientific">Alloalcanivorax xenomutans</name>
    <dbReference type="NCBI Taxonomy" id="1094342"/>
    <lineage>
        <taxon>Bacteria</taxon>
        <taxon>Pseudomonadati</taxon>
        <taxon>Pseudomonadota</taxon>
        <taxon>Gammaproteobacteria</taxon>
        <taxon>Oceanospirillales</taxon>
        <taxon>Alcanivoracaceae</taxon>
        <taxon>Alloalcanivorax</taxon>
    </lineage>
</organism>
<dbReference type="EMBL" id="JAJVKT010000002">
    <property type="protein sequence ID" value="MCE7507537.1"/>
    <property type="molecule type" value="Genomic_DNA"/>
</dbReference>
<dbReference type="SUPFAM" id="SSF56112">
    <property type="entry name" value="Protein kinase-like (PK-like)"/>
    <property type="match status" value="1"/>
</dbReference>
<dbReference type="GO" id="GO:0004413">
    <property type="term" value="F:homoserine kinase activity"/>
    <property type="evidence" value="ECO:0007669"/>
    <property type="project" value="UniProtKB-UniRule"/>
</dbReference>
<dbReference type="AlphaFoldDB" id="A0A9Q3W493"/>
<evidence type="ECO:0000256" key="1">
    <source>
        <dbReference type="ARBA" id="ARBA00022605"/>
    </source>
</evidence>
<reference evidence="5" key="1">
    <citation type="submission" date="2022-01" db="EMBL/GenBank/DDBJ databases">
        <authorList>
            <person name="Karlyshev A.V."/>
            <person name="Jaspars M."/>
        </authorList>
    </citation>
    <scope>NUCLEOTIDE SEQUENCE</scope>
    <source>
        <strain evidence="5">AGSA3-2</strain>
    </source>
</reference>
<evidence type="ECO:0000313" key="6">
    <source>
        <dbReference type="Proteomes" id="UP001107961"/>
    </source>
</evidence>
<comment type="caution">
    <text evidence="5">The sequence shown here is derived from an EMBL/GenBank/DDBJ whole genome shotgun (WGS) entry which is preliminary data.</text>
</comment>
<gene>
    <name evidence="3" type="primary">thrB</name>
    <name evidence="5" type="ORF">LZG35_02725</name>
</gene>
<dbReference type="PANTHER" id="PTHR21310">
    <property type="entry name" value="AMINOGLYCOSIDE PHOSPHOTRANSFERASE-RELATED-RELATED"/>
    <property type="match status" value="1"/>
</dbReference>
<comment type="similarity">
    <text evidence="3">Belongs to the pseudomonas-type ThrB family.</text>
</comment>
<protein>
    <recommendedName>
        <fullName evidence="3">Homoserine kinase</fullName>
        <shortName evidence="3">HK</shortName>
        <shortName evidence="3">HSK</shortName>
        <ecNumber evidence="3">2.7.1.39</ecNumber>
    </recommendedName>
</protein>
<evidence type="ECO:0000256" key="3">
    <source>
        <dbReference type="HAMAP-Rule" id="MF_00301"/>
    </source>
</evidence>
<dbReference type="RefSeq" id="WP_022997281.1">
    <property type="nucleotide sequence ID" value="NZ_CBDDTQ010000003.1"/>
</dbReference>